<name>A0A7Y9LAT7_9ACTN</name>
<dbReference type="GO" id="GO:0008999">
    <property type="term" value="F:protein-N-terminal-alanine acetyltransferase activity"/>
    <property type="evidence" value="ECO:0007669"/>
    <property type="project" value="UniProtKB-EC"/>
</dbReference>
<proteinExistence type="predicted"/>
<dbReference type="EC" id="2.3.1.267" evidence="2"/>
<dbReference type="InterPro" id="IPR016181">
    <property type="entry name" value="Acyl_CoA_acyltransferase"/>
</dbReference>
<sequence>MITISPAGPADLAAIMELERTGFDTGEQWSETGWRDELTGDGRTVLVAADDDQRLLGVITLRTTGEVADLHRIVVADDQRRQGIGGRLLEAGLAAVRALGVRSVLAEVRFDNEAAIELYQRNGFEQLGARTDYYGPGRHALILKRYDLDLEPGAAT</sequence>
<dbReference type="CDD" id="cd04301">
    <property type="entry name" value="NAT_SF"/>
    <property type="match status" value="1"/>
</dbReference>
<organism evidence="2 3">
    <name type="scientific">Microlunatus parietis</name>
    <dbReference type="NCBI Taxonomy" id="682979"/>
    <lineage>
        <taxon>Bacteria</taxon>
        <taxon>Bacillati</taxon>
        <taxon>Actinomycetota</taxon>
        <taxon>Actinomycetes</taxon>
        <taxon>Propionibacteriales</taxon>
        <taxon>Propionibacteriaceae</taxon>
        <taxon>Microlunatus</taxon>
    </lineage>
</organism>
<dbReference type="AlphaFoldDB" id="A0A7Y9LAT7"/>
<dbReference type="Gene3D" id="3.40.630.30">
    <property type="match status" value="1"/>
</dbReference>
<comment type="caution">
    <text evidence="2">The sequence shown here is derived from an EMBL/GenBank/DDBJ whole genome shotgun (WGS) entry which is preliminary data.</text>
</comment>
<evidence type="ECO:0000313" key="3">
    <source>
        <dbReference type="Proteomes" id="UP000569914"/>
    </source>
</evidence>
<dbReference type="EMBL" id="JACCBU010000001">
    <property type="protein sequence ID" value="NYE71027.1"/>
    <property type="molecule type" value="Genomic_DNA"/>
</dbReference>
<keyword evidence="3" id="KW-1185">Reference proteome</keyword>
<evidence type="ECO:0000259" key="1">
    <source>
        <dbReference type="PROSITE" id="PS51186"/>
    </source>
</evidence>
<dbReference type="PANTHER" id="PTHR43072">
    <property type="entry name" value="N-ACETYLTRANSFERASE"/>
    <property type="match status" value="1"/>
</dbReference>
<protein>
    <submittedName>
        <fullName evidence="2">Ribosomal-protein-alanine N-acetyltransferase</fullName>
        <ecNumber evidence="2">2.3.1.267</ecNumber>
    </submittedName>
</protein>
<evidence type="ECO:0000313" key="2">
    <source>
        <dbReference type="EMBL" id="NYE71027.1"/>
    </source>
</evidence>
<accession>A0A7Y9LAT7</accession>
<keyword evidence="2" id="KW-0012">Acyltransferase</keyword>
<dbReference type="Pfam" id="PF00583">
    <property type="entry name" value="Acetyltransf_1"/>
    <property type="match status" value="1"/>
</dbReference>
<dbReference type="Proteomes" id="UP000569914">
    <property type="component" value="Unassembled WGS sequence"/>
</dbReference>
<dbReference type="RefSeq" id="WP_179750899.1">
    <property type="nucleotide sequence ID" value="NZ_JACCBU010000001.1"/>
</dbReference>
<feature type="domain" description="N-acetyltransferase" evidence="1">
    <location>
        <begin position="2"/>
        <end position="149"/>
    </location>
</feature>
<dbReference type="InterPro" id="IPR000182">
    <property type="entry name" value="GNAT_dom"/>
</dbReference>
<dbReference type="PROSITE" id="PS51186">
    <property type="entry name" value="GNAT"/>
    <property type="match status" value="1"/>
</dbReference>
<dbReference type="SUPFAM" id="SSF55729">
    <property type="entry name" value="Acyl-CoA N-acyltransferases (Nat)"/>
    <property type="match status" value="1"/>
</dbReference>
<gene>
    <name evidence="2" type="ORF">BKA15_002356</name>
</gene>
<keyword evidence="2" id="KW-0808">Transferase</keyword>
<reference evidence="2 3" key="1">
    <citation type="submission" date="2020-07" db="EMBL/GenBank/DDBJ databases">
        <title>Sequencing the genomes of 1000 actinobacteria strains.</title>
        <authorList>
            <person name="Klenk H.-P."/>
        </authorList>
    </citation>
    <scope>NUCLEOTIDE SEQUENCE [LARGE SCALE GENOMIC DNA]</scope>
    <source>
        <strain evidence="2 3">DSM 22083</strain>
    </source>
</reference>